<dbReference type="AlphaFoldDB" id="A0A7K3M224"/>
<proteinExistence type="predicted"/>
<gene>
    <name evidence="1" type="ORF">F7O44_08400</name>
</gene>
<evidence type="ECO:0000313" key="2">
    <source>
        <dbReference type="Proteomes" id="UP000460435"/>
    </source>
</evidence>
<evidence type="ECO:0000313" key="1">
    <source>
        <dbReference type="EMBL" id="NDL57087.1"/>
    </source>
</evidence>
<evidence type="ECO:0008006" key="3">
    <source>
        <dbReference type="Google" id="ProtNLM"/>
    </source>
</evidence>
<reference evidence="1 2" key="1">
    <citation type="submission" date="2019-11" db="EMBL/GenBank/DDBJ databases">
        <authorList>
            <person name="Li X.-J."/>
            <person name="Feng X.-M."/>
        </authorList>
    </citation>
    <scope>NUCLEOTIDE SEQUENCE [LARGE SCALE GENOMIC DNA]</scope>
    <source>
        <strain evidence="1 2">XMNu-373</strain>
    </source>
</reference>
<name>A0A7K3M224_9ACTN</name>
<accession>A0A7K3M224</accession>
<organism evidence="1 2">
    <name type="scientific">Phytoactinopolyspora mesophila</name>
    <dbReference type="NCBI Taxonomy" id="2650750"/>
    <lineage>
        <taxon>Bacteria</taxon>
        <taxon>Bacillati</taxon>
        <taxon>Actinomycetota</taxon>
        <taxon>Actinomycetes</taxon>
        <taxon>Jiangellales</taxon>
        <taxon>Jiangellaceae</taxon>
        <taxon>Phytoactinopolyspora</taxon>
    </lineage>
</organism>
<keyword evidence="2" id="KW-1185">Reference proteome</keyword>
<protein>
    <recommendedName>
        <fullName evidence="3">DUF559 domain-containing protein</fullName>
    </recommendedName>
</protein>
<dbReference type="Proteomes" id="UP000460435">
    <property type="component" value="Unassembled WGS sequence"/>
</dbReference>
<sequence>MALAAPIHIYPPCVDRRGFDAVIQAQAGVFRLDHVAPFVSREQARHAVRTGKWQRPYRGVFVAHNGELTREQELWVCALAAPAGSALGGLTAAELGGFQQFADQDTYIIIPLKSRPPKRPGLIVKRSSELTSADVHPSRWPPRTRMPRSLVDGASWQRLKERARGIILAGVQQRVVRPAHLRDALSRRGPCRHRTLIRQSIDDAEGGIASIPEHDFERIRRMFGLPEPQRQAIVMRSDGRYYLDADWHPFGVSAEVHGSQHMEIRTWDSDLDRQAMLAAQGRRVLQFSSYAVRHRKQQVGTLLVAALRNAGWPG</sequence>
<dbReference type="EMBL" id="WLZY01000002">
    <property type="protein sequence ID" value="NDL57087.1"/>
    <property type="molecule type" value="Genomic_DNA"/>
</dbReference>
<comment type="caution">
    <text evidence="1">The sequence shown here is derived from an EMBL/GenBank/DDBJ whole genome shotgun (WGS) entry which is preliminary data.</text>
</comment>
<dbReference type="RefSeq" id="WP_162449766.1">
    <property type="nucleotide sequence ID" value="NZ_WLZY01000002.1"/>
</dbReference>